<keyword evidence="4" id="KW-0539">Nucleus</keyword>
<dbReference type="InterPro" id="IPR039776">
    <property type="entry name" value="Pds5"/>
</dbReference>
<dbReference type="Gene3D" id="2.30.30.140">
    <property type="match status" value="1"/>
</dbReference>
<dbReference type="GO" id="GO:0005634">
    <property type="term" value="C:nucleus"/>
    <property type="evidence" value="ECO:0007669"/>
    <property type="project" value="UniProtKB-SubCell"/>
</dbReference>
<dbReference type="Pfam" id="PF05278">
    <property type="entry name" value="PEARLI-4"/>
    <property type="match status" value="1"/>
</dbReference>
<dbReference type="Pfam" id="PF20168">
    <property type="entry name" value="PDS5"/>
    <property type="match status" value="1"/>
</dbReference>
<dbReference type="Proteomes" id="UP000326396">
    <property type="component" value="Linkage Group LG13"/>
</dbReference>
<name>A0A5N6PCL5_9ASTR</name>
<organism evidence="5 6">
    <name type="scientific">Mikania micrantha</name>
    <name type="common">bitter vine</name>
    <dbReference type="NCBI Taxonomy" id="192012"/>
    <lineage>
        <taxon>Eukaryota</taxon>
        <taxon>Viridiplantae</taxon>
        <taxon>Streptophyta</taxon>
        <taxon>Embryophyta</taxon>
        <taxon>Tracheophyta</taxon>
        <taxon>Spermatophyta</taxon>
        <taxon>Magnoliopsida</taxon>
        <taxon>eudicotyledons</taxon>
        <taxon>Gunneridae</taxon>
        <taxon>Pentapetalae</taxon>
        <taxon>asterids</taxon>
        <taxon>campanulids</taxon>
        <taxon>Asterales</taxon>
        <taxon>Asteraceae</taxon>
        <taxon>Asteroideae</taxon>
        <taxon>Heliantheae alliance</taxon>
        <taxon>Eupatorieae</taxon>
        <taxon>Mikania</taxon>
    </lineage>
</organism>
<evidence type="ECO:0008006" key="7">
    <source>
        <dbReference type="Google" id="ProtNLM"/>
    </source>
</evidence>
<dbReference type="GO" id="GO:0000785">
    <property type="term" value="C:chromatin"/>
    <property type="evidence" value="ECO:0007669"/>
    <property type="project" value="TreeGrafter"/>
</dbReference>
<dbReference type="PANTHER" id="PTHR12663:SF63">
    <property type="entry name" value="PHOSPHOLIPASE-LIKE PROTEIN-RELATED"/>
    <property type="match status" value="1"/>
</dbReference>
<dbReference type="EMBL" id="SZYD01000005">
    <property type="protein sequence ID" value="KAD6119262.1"/>
    <property type="molecule type" value="Genomic_DNA"/>
</dbReference>
<evidence type="ECO:0000256" key="2">
    <source>
        <dbReference type="ARBA" id="ARBA00022763"/>
    </source>
</evidence>
<evidence type="ECO:0000256" key="4">
    <source>
        <dbReference type="ARBA" id="ARBA00023242"/>
    </source>
</evidence>
<gene>
    <name evidence="5" type="ORF">E3N88_10533</name>
</gene>
<keyword evidence="6" id="KW-1185">Reference proteome</keyword>
<protein>
    <recommendedName>
        <fullName evidence="7">Phospholipase-like protein</fullName>
    </recommendedName>
</protein>
<comment type="caution">
    <text evidence="5">The sequence shown here is derived from an EMBL/GenBank/DDBJ whole genome shotgun (WGS) entry which is preliminary data.</text>
</comment>
<evidence type="ECO:0000256" key="3">
    <source>
        <dbReference type="ARBA" id="ARBA00023204"/>
    </source>
</evidence>
<dbReference type="OrthoDB" id="200660at2759"/>
<evidence type="ECO:0000313" key="6">
    <source>
        <dbReference type="Proteomes" id="UP000326396"/>
    </source>
</evidence>
<dbReference type="InterPro" id="IPR007942">
    <property type="entry name" value="PLipase-like"/>
</dbReference>
<dbReference type="GO" id="GO:0007064">
    <property type="term" value="P:mitotic sister chromatid cohesion"/>
    <property type="evidence" value="ECO:0007669"/>
    <property type="project" value="InterPro"/>
</dbReference>
<evidence type="ECO:0000313" key="5">
    <source>
        <dbReference type="EMBL" id="KAD6119262.1"/>
    </source>
</evidence>
<dbReference type="AlphaFoldDB" id="A0A5N6PCL5"/>
<reference evidence="5 6" key="1">
    <citation type="submission" date="2019-05" db="EMBL/GenBank/DDBJ databases">
        <title>Mikania micrantha, genome provides insights into the molecular mechanism of rapid growth.</title>
        <authorList>
            <person name="Liu B."/>
        </authorList>
    </citation>
    <scope>NUCLEOTIDE SEQUENCE [LARGE SCALE GENOMIC DNA]</scope>
    <source>
        <strain evidence="5">NLD-2019</strain>
        <tissue evidence="5">Leaf</tissue>
    </source>
</reference>
<dbReference type="SUPFAM" id="SSF63748">
    <property type="entry name" value="Tudor/PWWP/MBT"/>
    <property type="match status" value="1"/>
</dbReference>
<comment type="subcellular location">
    <subcellularLocation>
        <location evidence="1">Nucleus</location>
    </subcellularLocation>
</comment>
<sequence>MAPRSSDSPVMKLRTQLLYTGKRLLLLPSSTAELLSLLSQTEEILSMVQQTPPKSINNELNPIIEGISAKELLRHADMDVNISVACCICEIMRIMVPENPYNDEQTKDFFEMVVITFEKLSSVYGGCYTKMTKVLKLSSSIRLWVLMLDLELDGRELTVRLFKQFLTVADSNSSAIVFEMEKIMTMIIDDSEEFGTELLSLIVRVVKSDNRVIVMIFYLSFVTNTLIYYTKCCSYCRLLHLFAESVEHGENLVGSRIKVWWPIDQTYYPGVVKFYDFRNKRHKVLYDDGDEELLNLERERWMLFEPVSAIPGFLEHAPPSTIRVHGYNVKPSAAPVLEAIFNKHGDIAAKCVFREISVRASLLEMVCDIVKQMETETNQIHDKMEEIEGQLSSIEAVKINVSWLRARLEVKNKRNGLKMCQLVGRIY</sequence>
<proteinExistence type="predicted"/>
<dbReference type="CDD" id="cd20404">
    <property type="entry name" value="Tudor_Agenet_AtEML-like"/>
    <property type="match status" value="1"/>
</dbReference>
<keyword evidence="3" id="KW-0234">DNA repair</keyword>
<evidence type="ECO:0000256" key="1">
    <source>
        <dbReference type="ARBA" id="ARBA00004123"/>
    </source>
</evidence>
<dbReference type="PANTHER" id="PTHR12663">
    <property type="entry name" value="ANDROGEN INDUCED INHIBITOR OF PROLIFERATION AS3 / PDS5-RELATED"/>
    <property type="match status" value="1"/>
</dbReference>
<dbReference type="GO" id="GO:0006281">
    <property type="term" value="P:DNA repair"/>
    <property type="evidence" value="ECO:0007669"/>
    <property type="project" value="UniProtKB-KW"/>
</dbReference>
<keyword evidence="2" id="KW-0227">DNA damage</keyword>
<accession>A0A5N6PCL5</accession>